<dbReference type="InterPro" id="IPR001036">
    <property type="entry name" value="Acrflvin-R"/>
</dbReference>
<organism evidence="3 4">
    <name type="scientific">Allopseudospirillum japonicum</name>
    <dbReference type="NCBI Taxonomy" id="64971"/>
    <lineage>
        <taxon>Bacteria</taxon>
        <taxon>Pseudomonadati</taxon>
        <taxon>Pseudomonadota</taxon>
        <taxon>Gammaproteobacteria</taxon>
        <taxon>Oceanospirillales</taxon>
        <taxon>Oceanospirillaceae</taxon>
        <taxon>Allopseudospirillum</taxon>
    </lineage>
</organism>
<name>A0A1H6SJY7_9GAMM</name>
<feature type="transmembrane region" description="Helical" evidence="2">
    <location>
        <begin position="858"/>
        <end position="877"/>
    </location>
</feature>
<dbReference type="PANTHER" id="PTHR32063:SF33">
    <property type="entry name" value="RND SUPERFAMILY EFFLUX PUMP PERMEASE COMPONENT"/>
    <property type="match status" value="1"/>
</dbReference>
<feature type="coiled-coil region" evidence="1">
    <location>
        <begin position="805"/>
        <end position="832"/>
    </location>
</feature>
<dbReference type="PANTHER" id="PTHR32063">
    <property type="match status" value="1"/>
</dbReference>
<dbReference type="SUPFAM" id="SSF82714">
    <property type="entry name" value="Multidrug efflux transporter AcrB TolC docking domain, DN and DC subdomains"/>
    <property type="match status" value="2"/>
</dbReference>
<dbReference type="STRING" id="64971.SAMN05421831_10654"/>
<dbReference type="GO" id="GO:0005886">
    <property type="term" value="C:plasma membrane"/>
    <property type="evidence" value="ECO:0007669"/>
    <property type="project" value="TreeGrafter"/>
</dbReference>
<dbReference type="GO" id="GO:0042910">
    <property type="term" value="F:xenobiotic transmembrane transporter activity"/>
    <property type="evidence" value="ECO:0007669"/>
    <property type="project" value="TreeGrafter"/>
</dbReference>
<dbReference type="Gene3D" id="3.30.70.1320">
    <property type="entry name" value="Multidrug efflux transporter AcrB pore domain like"/>
    <property type="match status" value="1"/>
</dbReference>
<keyword evidence="1" id="KW-0175">Coiled coil</keyword>
<dbReference type="SUPFAM" id="SSF82866">
    <property type="entry name" value="Multidrug efflux transporter AcrB transmembrane domain"/>
    <property type="match status" value="2"/>
</dbReference>
<evidence type="ECO:0000256" key="2">
    <source>
        <dbReference type="SAM" id="Phobius"/>
    </source>
</evidence>
<feature type="transmembrane region" description="Helical" evidence="2">
    <location>
        <begin position="425"/>
        <end position="446"/>
    </location>
</feature>
<feature type="transmembrane region" description="Helical" evidence="2">
    <location>
        <begin position="354"/>
        <end position="374"/>
    </location>
</feature>
<sequence length="1035" mass="114342">MIAWFARNHVAANLLMLTLLGLGLASLTYRIPLEVFPSFAAETISVRVSLRGATPADAELSLALPIEQALADLQGIEEISSRSVEGSTSITLQVADGYDPQEVLAEVKARVDAINSLPTEAERPLTSLASRKREVISVAVYGNVSELELRQYAQEVKTSLLAEQGITQVEFDGAPAYEVNLYIAQDKLRQYGLSLQEVQEQIRAYAQDFSAGMIRGAQGDISIRSLGIAYHKDEFARLPVATLANGYVLTLGELAQIEDTFTEAKSRSRFNGYPSVMLDVYRVGDQSALQVAEIVRTYIDQQQAHLPQGIFVDYWDDDSEIVKGRLSILLTNALQGGVLVLVLLTLFLRPAIAFWVFIGIPVSFMGAFLLMPFFGVTLNIFSLFAFILVLGIVVDDAIVTGENVYTHLRHAESGLQAAICGTQEVSVPVTFGILTTVAAFLPMAFIEGARGALFAQIPVIVIPVLLFSLIESKLVLPAHLKNIRLNRVQHPSAWVRWQQAFASGFEHWILRIYQPLLKQALIYRGTTLALFVGVLILMLALVMSGWTRFTFFPRVQSDTARAYLTMPAGTAFAVTDGHLMKMLAAARTLQEKYRDPATGQSPILNIHATSSQESAGIRLQLENAQTRDPALSTRRLVNEWREHIGAIPGAESLNFRAEIGRVHDPIDIQLSSQRAQDLAKAIPEIEAYLRTYPYLFDIANNLAAGKQELHLQLKPQAHALGITRAYLLNQIRAAYLGLEVLRLQRGQDEVKVYLRLPVQERQSLAEFARLPIVTPEGTRVDLQSVASWQFARAPAAIYRLDQARIVSITADVDKQEANLTRLQTELTDYLDQLIQAYPGMKYQLKGETQEQQESFSSLGWGLAFVFFALYALLAIPFASYSQPLIVMSVIPFGIIGALAGHLIVGMDLTMMSLLGILALIGVVVNDSLVLVDFTNKESQGLRESQPAYSAWQASYQSLLRAGAARFRPVFLTSMTTFIGLMPLLFEKSTQAQFLIPMAVSLGFGIIFATLITLIMVPVNYLLLEDLAAWWRGEAN</sequence>
<feature type="transmembrane region" description="Helical" evidence="2">
    <location>
        <begin position="452"/>
        <end position="470"/>
    </location>
</feature>
<dbReference type="Gene3D" id="1.20.1640.10">
    <property type="entry name" value="Multidrug efflux transporter AcrB transmembrane domain"/>
    <property type="match status" value="2"/>
</dbReference>
<proteinExistence type="predicted"/>
<feature type="transmembrane region" description="Helical" evidence="2">
    <location>
        <begin position="997"/>
        <end position="1022"/>
    </location>
</feature>
<accession>A0A1H6SJY7</accession>
<feature type="transmembrane region" description="Helical" evidence="2">
    <location>
        <begin position="966"/>
        <end position="985"/>
    </location>
</feature>
<dbReference type="Gene3D" id="3.30.70.1430">
    <property type="entry name" value="Multidrug efflux transporter AcrB pore domain"/>
    <property type="match status" value="2"/>
</dbReference>
<dbReference type="AlphaFoldDB" id="A0A1H6SJY7"/>
<dbReference type="Gene3D" id="3.30.2090.10">
    <property type="entry name" value="Multidrug efflux transporter AcrB TolC docking domain, DN and DC subdomains"/>
    <property type="match status" value="2"/>
</dbReference>
<keyword evidence="2" id="KW-0472">Membrane</keyword>
<reference evidence="4" key="1">
    <citation type="submission" date="2016-10" db="EMBL/GenBank/DDBJ databases">
        <authorList>
            <person name="Varghese N."/>
            <person name="Submissions S."/>
        </authorList>
    </citation>
    <scope>NUCLEOTIDE SEQUENCE [LARGE SCALE GENOMIC DNA]</scope>
    <source>
        <strain evidence="4">DSM 7165</strain>
    </source>
</reference>
<dbReference type="PRINTS" id="PR00702">
    <property type="entry name" value="ACRIFLAVINRP"/>
</dbReference>
<feature type="transmembrane region" description="Helical" evidence="2">
    <location>
        <begin position="521"/>
        <end position="546"/>
    </location>
</feature>
<protein>
    <submittedName>
        <fullName evidence="3">Multidrug efflux pump subunit AcrB</fullName>
    </submittedName>
</protein>
<evidence type="ECO:0000313" key="3">
    <source>
        <dbReference type="EMBL" id="SEI64125.1"/>
    </source>
</evidence>
<dbReference type="Proteomes" id="UP000242999">
    <property type="component" value="Unassembled WGS sequence"/>
</dbReference>
<evidence type="ECO:0000256" key="1">
    <source>
        <dbReference type="SAM" id="Coils"/>
    </source>
</evidence>
<keyword evidence="4" id="KW-1185">Reference proteome</keyword>
<dbReference type="SUPFAM" id="SSF82693">
    <property type="entry name" value="Multidrug efflux transporter AcrB pore domain, PN1, PN2, PC1 and PC2 subdomains"/>
    <property type="match status" value="2"/>
</dbReference>
<gene>
    <name evidence="3" type="ORF">SAMN05421831_10654</name>
</gene>
<dbReference type="InterPro" id="IPR027463">
    <property type="entry name" value="AcrB_DN_DC_subdom"/>
</dbReference>
<dbReference type="Pfam" id="PF00873">
    <property type="entry name" value="ACR_tran"/>
    <property type="match status" value="1"/>
</dbReference>
<keyword evidence="2" id="KW-1133">Transmembrane helix</keyword>
<dbReference type="Gene3D" id="3.30.70.1440">
    <property type="entry name" value="Multidrug efflux transporter AcrB pore domain"/>
    <property type="match status" value="1"/>
</dbReference>
<evidence type="ECO:0000313" key="4">
    <source>
        <dbReference type="Proteomes" id="UP000242999"/>
    </source>
</evidence>
<feature type="transmembrane region" description="Helical" evidence="2">
    <location>
        <begin position="326"/>
        <end position="347"/>
    </location>
</feature>
<feature type="transmembrane region" description="Helical" evidence="2">
    <location>
        <begin position="910"/>
        <end position="931"/>
    </location>
</feature>
<feature type="transmembrane region" description="Helical" evidence="2">
    <location>
        <begin position="380"/>
        <end position="405"/>
    </location>
</feature>
<dbReference type="RefSeq" id="WP_093309399.1">
    <property type="nucleotide sequence ID" value="NZ_FNYH01000006.1"/>
</dbReference>
<dbReference type="OrthoDB" id="5287122at2"/>
<dbReference type="EMBL" id="FNYH01000006">
    <property type="protein sequence ID" value="SEI64125.1"/>
    <property type="molecule type" value="Genomic_DNA"/>
</dbReference>
<keyword evidence="2" id="KW-0812">Transmembrane</keyword>
<feature type="transmembrane region" description="Helical" evidence="2">
    <location>
        <begin position="884"/>
        <end position="904"/>
    </location>
</feature>